<organism evidence="1 2">
    <name type="scientific">Nepenthes gracilis</name>
    <name type="common">Slender pitcher plant</name>
    <dbReference type="NCBI Taxonomy" id="150966"/>
    <lineage>
        <taxon>Eukaryota</taxon>
        <taxon>Viridiplantae</taxon>
        <taxon>Streptophyta</taxon>
        <taxon>Embryophyta</taxon>
        <taxon>Tracheophyta</taxon>
        <taxon>Spermatophyta</taxon>
        <taxon>Magnoliopsida</taxon>
        <taxon>eudicotyledons</taxon>
        <taxon>Gunneridae</taxon>
        <taxon>Pentapetalae</taxon>
        <taxon>Caryophyllales</taxon>
        <taxon>Nepenthaceae</taxon>
        <taxon>Nepenthes</taxon>
    </lineage>
</organism>
<comment type="caution">
    <text evidence="1">The sequence shown here is derived from an EMBL/GenBank/DDBJ whole genome shotgun (WGS) entry which is preliminary data.</text>
</comment>
<protein>
    <submittedName>
        <fullName evidence="1">Uncharacterized protein</fullName>
    </submittedName>
</protein>
<gene>
    <name evidence="1" type="ORF">Nepgr_008248</name>
</gene>
<sequence>MAISSKLKKTEMKGRAFSSGMKVRILLFLLRRSNIIGLRKEQPELIPGDPTGKDRARGYVVIVAQKWWVWPREFLRPLLNCRRLSG</sequence>
<evidence type="ECO:0000313" key="1">
    <source>
        <dbReference type="EMBL" id="GMH06408.1"/>
    </source>
</evidence>
<dbReference type="EMBL" id="BSYO01000006">
    <property type="protein sequence ID" value="GMH06408.1"/>
    <property type="molecule type" value="Genomic_DNA"/>
</dbReference>
<accession>A0AAD3S8D3</accession>
<keyword evidence="2" id="KW-1185">Reference proteome</keyword>
<name>A0AAD3S8D3_NEPGR</name>
<evidence type="ECO:0000313" key="2">
    <source>
        <dbReference type="Proteomes" id="UP001279734"/>
    </source>
</evidence>
<proteinExistence type="predicted"/>
<dbReference type="Proteomes" id="UP001279734">
    <property type="component" value="Unassembled WGS sequence"/>
</dbReference>
<reference evidence="1" key="1">
    <citation type="submission" date="2023-05" db="EMBL/GenBank/DDBJ databases">
        <title>Nepenthes gracilis genome sequencing.</title>
        <authorList>
            <person name="Fukushima K."/>
        </authorList>
    </citation>
    <scope>NUCLEOTIDE SEQUENCE</scope>
    <source>
        <strain evidence="1">SING2019-196</strain>
    </source>
</reference>
<dbReference type="AlphaFoldDB" id="A0AAD3S8D3"/>